<dbReference type="InterPro" id="IPR029787">
    <property type="entry name" value="Nucleotide_cyclase"/>
</dbReference>
<protein>
    <recommendedName>
        <fullName evidence="2">Diguanylate cyclase DosC</fullName>
        <ecNumber evidence="1">2.7.7.65</ecNumber>
    </recommendedName>
    <alternativeName>
        <fullName evidence="3">Direct oxygen-sensing cyclase</fullName>
    </alternativeName>
</protein>
<dbReference type="InterPro" id="IPR043128">
    <property type="entry name" value="Rev_trsase/Diguanyl_cyclase"/>
</dbReference>
<dbReference type="PANTHER" id="PTHR45138:SF9">
    <property type="entry name" value="DIGUANYLATE CYCLASE DGCM-RELATED"/>
    <property type="match status" value="1"/>
</dbReference>
<evidence type="ECO:0000256" key="1">
    <source>
        <dbReference type="ARBA" id="ARBA00012528"/>
    </source>
</evidence>
<evidence type="ECO:0000256" key="2">
    <source>
        <dbReference type="ARBA" id="ARBA00015125"/>
    </source>
</evidence>
<reference evidence="7" key="1">
    <citation type="journal article" date="2019" name="Int. J. Syst. Evol. Microbiol.">
        <title>The Global Catalogue of Microorganisms (GCM) 10K type strain sequencing project: providing services to taxonomists for standard genome sequencing and annotation.</title>
        <authorList>
            <consortium name="The Broad Institute Genomics Platform"/>
            <consortium name="The Broad Institute Genome Sequencing Center for Infectious Disease"/>
            <person name="Wu L."/>
            <person name="Ma J."/>
        </authorList>
    </citation>
    <scope>NUCLEOTIDE SEQUENCE [LARGE SCALE GENOMIC DNA]</scope>
    <source>
        <strain evidence="7">KCTC 23707</strain>
    </source>
</reference>
<dbReference type="Gene3D" id="3.30.70.270">
    <property type="match status" value="1"/>
</dbReference>
<name>A0ABW5DJD9_9HYPH</name>
<dbReference type="InterPro" id="IPR012292">
    <property type="entry name" value="Globin/Proto"/>
</dbReference>
<dbReference type="EMBL" id="JBHUIR010000062">
    <property type="protein sequence ID" value="MFD2261238.1"/>
    <property type="molecule type" value="Genomic_DNA"/>
</dbReference>
<sequence>MDRLSETEKGSALGILRKAITENTETLVDSFYGSFLAHPRTAEFLDHDIVQQRLRHSLAKWLVDLLNLDDIGTTEYRQRQVKIGEIHARINLPVYFVLEGASLLKVEIARIFSGYTDVDAQVRIAAVMMLDEIIDLAMRLMSAAYVTGTRRRAHADEGLRLFSIGQDLSSERERQRAGLMEWCQEILFSLATQSGVRTLEPLSLSPFGLWLRHRAGLLFQSSDVLQSIKQTMERIDRDILPAIERSGNTEQTERVKNIGQLQSAIDEIKFLLANLFEAAAELESGRDPLTQVLNRKFLPPILGREIALARRNKLALSVVLIDVDHFKQINDRYGHAAGHAVLRQVAEGLMNIARASDFVFRYGGEEFLIVLVETGLEEVLVAAERFRAYFESRTVMLPDDTSIRITISAGAATYEGHPDYEYLINAADEALLTAKRNGRNRVEAAVQR</sequence>
<dbReference type="InterPro" id="IPR048442">
    <property type="entry name" value="DosC_2nd"/>
</dbReference>
<dbReference type="InterPro" id="IPR000160">
    <property type="entry name" value="GGDEF_dom"/>
</dbReference>
<evidence type="ECO:0000313" key="6">
    <source>
        <dbReference type="EMBL" id="MFD2261238.1"/>
    </source>
</evidence>
<evidence type="ECO:0000313" key="7">
    <source>
        <dbReference type="Proteomes" id="UP001597373"/>
    </source>
</evidence>
<accession>A0ABW5DJD9</accession>
<dbReference type="EC" id="2.7.7.65" evidence="1"/>
<evidence type="ECO:0000256" key="3">
    <source>
        <dbReference type="ARBA" id="ARBA00029839"/>
    </source>
</evidence>
<dbReference type="PANTHER" id="PTHR45138">
    <property type="entry name" value="REGULATORY COMPONENTS OF SENSORY TRANSDUCTION SYSTEM"/>
    <property type="match status" value="1"/>
</dbReference>
<evidence type="ECO:0000259" key="5">
    <source>
        <dbReference type="PROSITE" id="PS50887"/>
    </source>
</evidence>
<dbReference type="Pfam" id="PF11563">
    <property type="entry name" value="Protoglobin"/>
    <property type="match status" value="1"/>
</dbReference>
<dbReference type="InterPro" id="IPR009050">
    <property type="entry name" value="Globin-like_sf"/>
</dbReference>
<feature type="domain" description="GGDEF" evidence="5">
    <location>
        <begin position="314"/>
        <end position="447"/>
    </location>
</feature>
<proteinExistence type="predicted"/>
<dbReference type="PROSITE" id="PS50887">
    <property type="entry name" value="GGDEF"/>
    <property type="match status" value="1"/>
</dbReference>
<dbReference type="InterPro" id="IPR044398">
    <property type="entry name" value="Globin-sensor_dom"/>
</dbReference>
<dbReference type="NCBIfam" id="TIGR00254">
    <property type="entry name" value="GGDEF"/>
    <property type="match status" value="1"/>
</dbReference>
<comment type="caution">
    <text evidence="6">The sequence shown here is derived from an EMBL/GenBank/DDBJ whole genome shotgun (WGS) entry which is preliminary data.</text>
</comment>
<gene>
    <name evidence="6" type="ORF">ACFSMZ_15920</name>
</gene>
<dbReference type="Gene3D" id="1.10.490.10">
    <property type="entry name" value="Globins"/>
    <property type="match status" value="1"/>
</dbReference>
<comment type="catalytic activity">
    <reaction evidence="4">
        <text>2 GTP = 3',3'-c-di-GMP + 2 diphosphate</text>
        <dbReference type="Rhea" id="RHEA:24898"/>
        <dbReference type="ChEBI" id="CHEBI:33019"/>
        <dbReference type="ChEBI" id="CHEBI:37565"/>
        <dbReference type="ChEBI" id="CHEBI:58805"/>
        <dbReference type="EC" id="2.7.7.65"/>
    </reaction>
</comment>
<keyword evidence="7" id="KW-1185">Reference proteome</keyword>
<dbReference type="SUPFAM" id="SSF55073">
    <property type="entry name" value="Nucleotide cyclase"/>
    <property type="match status" value="1"/>
</dbReference>
<evidence type="ECO:0000256" key="4">
    <source>
        <dbReference type="ARBA" id="ARBA00034247"/>
    </source>
</evidence>
<dbReference type="RefSeq" id="WP_345099779.1">
    <property type="nucleotide sequence ID" value="NZ_BAABGS010000071.1"/>
</dbReference>
<dbReference type="SUPFAM" id="SSF46458">
    <property type="entry name" value="Globin-like"/>
    <property type="match status" value="1"/>
</dbReference>
<dbReference type="InterPro" id="IPR050469">
    <property type="entry name" value="Diguanylate_Cyclase"/>
</dbReference>
<dbReference type="Pfam" id="PF00990">
    <property type="entry name" value="GGDEF"/>
    <property type="match status" value="1"/>
</dbReference>
<dbReference type="CDD" id="cd01949">
    <property type="entry name" value="GGDEF"/>
    <property type="match status" value="1"/>
</dbReference>
<organism evidence="6 7">
    <name type="scientific">Chelativorans composti</name>
    <dbReference type="NCBI Taxonomy" id="768533"/>
    <lineage>
        <taxon>Bacteria</taxon>
        <taxon>Pseudomonadati</taxon>
        <taxon>Pseudomonadota</taxon>
        <taxon>Alphaproteobacteria</taxon>
        <taxon>Hyphomicrobiales</taxon>
        <taxon>Phyllobacteriaceae</taxon>
        <taxon>Chelativorans</taxon>
    </lineage>
</organism>
<dbReference type="Proteomes" id="UP001597373">
    <property type="component" value="Unassembled WGS sequence"/>
</dbReference>
<dbReference type="SMART" id="SM00267">
    <property type="entry name" value="GGDEF"/>
    <property type="match status" value="1"/>
</dbReference>
<dbReference type="Pfam" id="PF21118">
    <property type="entry name" value="DosC_2nd"/>
    <property type="match status" value="1"/>
</dbReference>